<dbReference type="InterPro" id="IPR003333">
    <property type="entry name" value="CMAS"/>
</dbReference>
<dbReference type="CDD" id="cd02440">
    <property type="entry name" value="AdoMet_MTases"/>
    <property type="match status" value="1"/>
</dbReference>
<dbReference type="GO" id="GO:0008610">
    <property type="term" value="P:lipid biosynthetic process"/>
    <property type="evidence" value="ECO:0007669"/>
    <property type="project" value="InterPro"/>
</dbReference>
<evidence type="ECO:0000256" key="4">
    <source>
        <dbReference type="ARBA" id="ARBA00022691"/>
    </source>
</evidence>
<organism evidence="6 7">
    <name type="scientific">Bemisia tabaci</name>
    <name type="common">Sweetpotato whitefly</name>
    <name type="synonym">Aleurodes tabaci</name>
    <dbReference type="NCBI Taxonomy" id="7038"/>
    <lineage>
        <taxon>Eukaryota</taxon>
        <taxon>Metazoa</taxon>
        <taxon>Ecdysozoa</taxon>
        <taxon>Arthropoda</taxon>
        <taxon>Hexapoda</taxon>
        <taxon>Insecta</taxon>
        <taxon>Pterygota</taxon>
        <taxon>Neoptera</taxon>
        <taxon>Paraneoptera</taxon>
        <taxon>Hemiptera</taxon>
        <taxon>Sternorrhyncha</taxon>
        <taxon>Aleyrodoidea</taxon>
        <taxon>Aleyrodidae</taxon>
        <taxon>Aleyrodinae</taxon>
        <taxon>Bemisia</taxon>
    </lineage>
</organism>
<evidence type="ECO:0000256" key="5">
    <source>
        <dbReference type="ARBA" id="ARBA00023098"/>
    </source>
</evidence>
<proteinExistence type="inferred from homology"/>
<dbReference type="GO" id="GO:0032259">
    <property type="term" value="P:methylation"/>
    <property type="evidence" value="ECO:0007669"/>
    <property type="project" value="UniProtKB-KW"/>
</dbReference>
<evidence type="ECO:0000256" key="3">
    <source>
        <dbReference type="ARBA" id="ARBA00022679"/>
    </source>
</evidence>
<keyword evidence="3" id="KW-0808">Transferase</keyword>
<protein>
    <recommendedName>
        <fullName evidence="8">Cyclopropane-fatty-acyl-phospholipid synthase</fullName>
    </recommendedName>
</protein>
<dbReference type="EMBL" id="OU963869">
    <property type="protein sequence ID" value="CAH0394405.1"/>
    <property type="molecule type" value="Genomic_DNA"/>
</dbReference>
<sequence>MRMENDVWYKTVEDLLSKADVKINGSRPWDIRVKNPGFFKRVLSEGSLGLGESFMDGWWECERLDEFFYRVLKHRVQDHVPQRWSDVFRLLVAKLFNLQSVSRALKASDVHYNLGNDLFSRMLDPYMMYSCGYWEGATTLGEAQENNLRMICEKLRLEPGMRLLDIGCGWGGLSEYAARNYGVSVVAINIAKEQVRLARKRCEGLNVEVLLKDYRDLDPNDRFDRIVAVEMFEHVGPKNYGHFFSIVDRHLTPDGLLLLQVIGSSGASTKADAWTVKYIFPNAYLPSMQEITAASEAFFVMEDWHNFGADYDPTLMAWHERLLEAWPELAHKYDERCKRMFVYYLMSCAGSLRARNIQLWQVLFSRGRDGGLRRSLSVS</sequence>
<accession>A0A9P0AH26</accession>
<dbReference type="GO" id="GO:0008168">
    <property type="term" value="F:methyltransferase activity"/>
    <property type="evidence" value="ECO:0007669"/>
    <property type="project" value="UniProtKB-KW"/>
</dbReference>
<evidence type="ECO:0000256" key="2">
    <source>
        <dbReference type="ARBA" id="ARBA00022603"/>
    </source>
</evidence>
<gene>
    <name evidence="6" type="ORF">BEMITA_LOCUS12706</name>
</gene>
<dbReference type="InterPro" id="IPR029063">
    <property type="entry name" value="SAM-dependent_MTases_sf"/>
</dbReference>
<dbReference type="PANTHER" id="PTHR43667:SF1">
    <property type="entry name" value="CYCLOPROPANE-FATTY-ACYL-PHOSPHOLIPID SYNTHASE"/>
    <property type="match status" value="1"/>
</dbReference>
<dbReference type="SUPFAM" id="SSF53335">
    <property type="entry name" value="S-adenosyl-L-methionine-dependent methyltransferases"/>
    <property type="match status" value="1"/>
</dbReference>
<dbReference type="KEGG" id="btab:109044442"/>
<dbReference type="AlphaFoldDB" id="A0A9P0AH26"/>
<dbReference type="NCBIfam" id="NF008686">
    <property type="entry name" value="PRK11705.1"/>
    <property type="match status" value="1"/>
</dbReference>
<dbReference type="PIRSF" id="PIRSF003085">
    <property type="entry name" value="CMAS"/>
    <property type="match status" value="1"/>
</dbReference>
<evidence type="ECO:0000313" key="7">
    <source>
        <dbReference type="Proteomes" id="UP001152759"/>
    </source>
</evidence>
<dbReference type="PANTHER" id="PTHR43667">
    <property type="entry name" value="CYCLOPROPANE-FATTY-ACYL-PHOSPHOLIPID SYNTHASE"/>
    <property type="match status" value="1"/>
</dbReference>
<dbReference type="InterPro" id="IPR050723">
    <property type="entry name" value="CFA/CMAS"/>
</dbReference>
<keyword evidence="4" id="KW-0949">S-adenosyl-L-methionine</keyword>
<keyword evidence="7" id="KW-1185">Reference proteome</keyword>
<evidence type="ECO:0000256" key="1">
    <source>
        <dbReference type="ARBA" id="ARBA00010815"/>
    </source>
</evidence>
<name>A0A9P0AH26_BEMTA</name>
<evidence type="ECO:0000313" key="6">
    <source>
        <dbReference type="EMBL" id="CAH0394405.1"/>
    </source>
</evidence>
<reference evidence="6" key="1">
    <citation type="submission" date="2021-12" db="EMBL/GenBank/DDBJ databases">
        <authorList>
            <person name="King R."/>
        </authorList>
    </citation>
    <scope>NUCLEOTIDE SEQUENCE</scope>
</reference>
<dbReference type="Gene3D" id="3.40.50.150">
    <property type="entry name" value="Vaccinia Virus protein VP39"/>
    <property type="match status" value="1"/>
</dbReference>
<keyword evidence="5" id="KW-0443">Lipid metabolism</keyword>
<evidence type="ECO:0008006" key="8">
    <source>
        <dbReference type="Google" id="ProtNLM"/>
    </source>
</evidence>
<comment type="similarity">
    <text evidence="1">Belongs to the CFA/CMAS family.</text>
</comment>
<dbReference type="Proteomes" id="UP001152759">
    <property type="component" value="Chromosome 8"/>
</dbReference>
<dbReference type="Pfam" id="PF02353">
    <property type="entry name" value="CMAS"/>
    <property type="match status" value="1"/>
</dbReference>
<keyword evidence="2" id="KW-0489">Methyltransferase</keyword>